<dbReference type="Proteomes" id="UP000265520">
    <property type="component" value="Unassembled WGS sequence"/>
</dbReference>
<accession>A0A392R9S4</accession>
<evidence type="ECO:0000313" key="3">
    <source>
        <dbReference type="Proteomes" id="UP000265520"/>
    </source>
</evidence>
<evidence type="ECO:0000256" key="1">
    <source>
        <dbReference type="SAM" id="MobiDB-lite"/>
    </source>
</evidence>
<evidence type="ECO:0000313" key="2">
    <source>
        <dbReference type="EMBL" id="MCI32315.1"/>
    </source>
</evidence>
<name>A0A392R9S4_9FABA</name>
<comment type="caution">
    <text evidence="2">The sequence shown here is derived from an EMBL/GenBank/DDBJ whole genome shotgun (WGS) entry which is preliminary data.</text>
</comment>
<sequence>VPIAANRAKTYKSKKVEIPKGTEIGKKGLKKKRKAEKKASGERSQKNKQVIIQSDSEADVKANVQDIMASKKKRLGGKRVPMNIPPAPMDNISFHSEESVQEVEICLPEKDCTRKG</sequence>
<feature type="compositionally biased region" description="Basic residues" evidence="1">
    <location>
        <begin position="27"/>
        <end position="36"/>
    </location>
</feature>
<protein>
    <submittedName>
        <fullName evidence="2">Uncharacterized protein</fullName>
    </submittedName>
</protein>
<dbReference type="EMBL" id="LXQA010194443">
    <property type="protein sequence ID" value="MCI32315.1"/>
    <property type="molecule type" value="Genomic_DNA"/>
</dbReference>
<reference evidence="2 3" key="1">
    <citation type="journal article" date="2018" name="Front. Plant Sci.">
        <title>Red Clover (Trifolium pratense) and Zigzag Clover (T. medium) - A Picture of Genomic Similarities and Differences.</title>
        <authorList>
            <person name="Dluhosova J."/>
            <person name="Istvanek J."/>
            <person name="Nedelnik J."/>
            <person name="Repkova J."/>
        </authorList>
    </citation>
    <scope>NUCLEOTIDE SEQUENCE [LARGE SCALE GENOMIC DNA]</scope>
    <source>
        <strain evidence="3">cv. 10/8</strain>
        <tissue evidence="2">Leaf</tissue>
    </source>
</reference>
<proteinExistence type="predicted"/>
<keyword evidence="3" id="KW-1185">Reference proteome</keyword>
<feature type="region of interest" description="Disordered" evidence="1">
    <location>
        <begin position="72"/>
        <end position="92"/>
    </location>
</feature>
<organism evidence="2 3">
    <name type="scientific">Trifolium medium</name>
    <dbReference type="NCBI Taxonomy" id="97028"/>
    <lineage>
        <taxon>Eukaryota</taxon>
        <taxon>Viridiplantae</taxon>
        <taxon>Streptophyta</taxon>
        <taxon>Embryophyta</taxon>
        <taxon>Tracheophyta</taxon>
        <taxon>Spermatophyta</taxon>
        <taxon>Magnoliopsida</taxon>
        <taxon>eudicotyledons</taxon>
        <taxon>Gunneridae</taxon>
        <taxon>Pentapetalae</taxon>
        <taxon>rosids</taxon>
        <taxon>fabids</taxon>
        <taxon>Fabales</taxon>
        <taxon>Fabaceae</taxon>
        <taxon>Papilionoideae</taxon>
        <taxon>50 kb inversion clade</taxon>
        <taxon>NPAAA clade</taxon>
        <taxon>Hologalegina</taxon>
        <taxon>IRL clade</taxon>
        <taxon>Trifolieae</taxon>
        <taxon>Trifolium</taxon>
    </lineage>
</organism>
<feature type="non-terminal residue" evidence="2">
    <location>
        <position position="1"/>
    </location>
</feature>
<feature type="region of interest" description="Disordered" evidence="1">
    <location>
        <begin position="22"/>
        <end position="54"/>
    </location>
</feature>
<feature type="non-terminal residue" evidence="2">
    <location>
        <position position="116"/>
    </location>
</feature>
<dbReference type="AlphaFoldDB" id="A0A392R9S4"/>